<evidence type="ECO:0000256" key="3">
    <source>
        <dbReference type="ARBA" id="ARBA00012784"/>
    </source>
</evidence>
<evidence type="ECO:0000313" key="10">
    <source>
        <dbReference type="Proteomes" id="UP000240978"/>
    </source>
</evidence>
<feature type="transmembrane region" description="Helical" evidence="7">
    <location>
        <begin position="36"/>
        <end position="56"/>
    </location>
</feature>
<dbReference type="Gene3D" id="3.20.20.140">
    <property type="entry name" value="Metal-dependent hydrolases"/>
    <property type="match status" value="1"/>
</dbReference>
<organism evidence="9 10">
    <name type="scientific">Chitinophaga ginsengisoli</name>
    <dbReference type="NCBI Taxonomy" id="363837"/>
    <lineage>
        <taxon>Bacteria</taxon>
        <taxon>Pseudomonadati</taxon>
        <taxon>Bacteroidota</taxon>
        <taxon>Chitinophagia</taxon>
        <taxon>Chitinophagales</taxon>
        <taxon>Chitinophagaceae</taxon>
        <taxon>Chitinophaga</taxon>
    </lineage>
</organism>
<dbReference type="InterPro" id="IPR001365">
    <property type="entry name" value="A_deaminase_dom"/>
</dbReference>
<evidence type="ECO:0000256" key="4">
    <source>
        <dbReference type="ARBA" id="ARBA00022723"/>
    </source>
</evidence>
<keyword evidence="7" id="KW-0472">Membrane</keyword>
<feature type="transmembrane region" description="Helical" evidence="7">
    <location>
        <begin position="76"/>
        <end position="99"/>
    </location>
</feature>
<dbReference type="EMBL" id="PYGK01000008">
    <property type="protein sequence ID" value="PSL28084.1"/>
    <property type="molecule type" value="Genomic_DNA"/>
</dbReference>
<dbReference type="EC" id="3.5.4.4" evidence="3"/>
<evidence type="ECO:0000256" key="7">
    <source>
        <dbReference type="SAM" id="Phobius"/>
    </source>
</evidence>
<keyword evidence="10" id="KW-1185">Reference proteome</keyword>
<feature type="domain" description="Adenosine deaminase" evidence="8">
    <location>
        <begin position="353"/>
        <end position="549"/>
    </location>
</feature>
<name>A0A2P8G274_9BACT</name>
<dbReference type="InterPro" id="IPR032466">
    <property type="entry name" value="Metal_Hydrolase"/>
</dbReference>
<evidence type="ECO:0000256" key="2">
    <source>
        <dbReference type="ARBA" id="ARBA00006676"/>
    </source>
</evidence>
<dbReference type="Pfam" id="PF00962">
    <property type="entry name" value="A_deaminase"/>
    <property type="match status" value="1"/>
</dbReference>
<dbReference type="AlphaFoldDB" id="A0A2P8G274"/>
<dbReference type="InterPro" id="IPR006330">
    <property type="entry name" value="Ado/ade_deaminase"/>
</dbReference>
<sequence>MRKYNYLFSGVLAFIEVLLLTALLKKDLSWSWSPISIPITGFIVTLIWAAQLYFVVRAKAPQAVGNLAVDFTQRPSVFVSVICCIGFLFLWLLFAIIVFTSRPQQYQTSQQVNDYFEKIRDDHVILTAFLTAMPKGGDLHHHYSGSIYGETYWNMLTDSDGWMNPYSLEVDTVGARHKPPWKHFNALRSEMWFDSLKQAFLRKVSVKNYDELIGPTDQHFFSTFARLTAVESYDMQKCLQELKKRAVAENVHYIETMLGSPDTAIQLSTGPAWEQSMTGALLSDSTSVLDTLNKVYAALITAGVTNTATKFCHKLDLLHQKATIDDSAFMMRYQLHANRSAPPLSVYRKLLIAFHSASLDSLVVGVNLVSPEDGEVSMRDYSLHMLMFAHLHRHYPNIKYALHAGELASGMVQPELLRYHIRQAIFVAGAQRIGHGVDIAHEAHCVELLNTMSKRKIPVEINLSSNEFILHVKNEKHPIMLYHSHKVPIIISTDDAGVLRTDLTQQYILLATRYPSLPYIEIKKIVRNSIAFSFLQPNLKRQKLQQLDKALSEFENDVLRNNQASESSIK</sequence>
<evidence type="ECO:0000256" key="1">
    <source>
        <dbReference type="ARBA" id="ARBA00001947"/>
    </source>
</evidence>
<dbReference type="PANTHER" id="PTHR11409:SF43">
    <property type="entry name" value="ADENOSINE DEAMINASE"/>
    <property type="match status" value="1"/>
</dbReference>
<dbReference type="Proteomes" id="UP000240978">
    <property type="component" value="Unassembled WGS sequence"/>
</dbReference>
<comment type="cofactor">
    <cofactor evidence="1">
        <name>Zn(2+)</name>
        <dbReference type="ChEBI" id="CHEBI:29105"/>
    </cofactor>
</comment>
<evidence type="ECO:0000256" key="6">
    <source>
        <dbReference type="ARBA" id="ARBA00022833"/>
    </source>
</evidence>
<dbReference type="GO" id="GO:0005829">
    <property type="term" value="C:cytosol"/>
    <property type="evidence" value="ECO:0007669"/>
    <property type="project" value="TreeGrafter"/>
</dbReference>
<protein>
    <recommendedName>
        <fullName evidence="3">adenosine deaminase</fullName>
        <ecNumber evidence="3">3.5.4.4</ecNumber>
    </recommendedName>
</protein>
<keyword evidence="4" id="KW-0479">Metal-binding</keyword>
<evidence type="ECO:0000256" key="5">
    <source>
        <dbReference type="ARBA" id="ARBA00022801"/>
    </source>
</evidence>
<evidence type="ECO:0000259" key="8">
    <source>
        <dbReference type="Pfam" id="PF00962"/>
    </source>
</evidence>
<dbReference type="SUPFAM" id="SSF51556">
    <property type="entry name" value="Metallo-dependent hydrolases"/>
    <property type="match status" value="1"/>
</dbReference>
<dbReference type="GO" id="GO:0046103">
    <property type="term" value="P:inosine biosynthetic process"/>
    <property type="evidence" value="ECO:0007669"/>
    <property type="project" value="TreeGrafter"/>
</dbReference>
<feature type="transmembrane region" description="Helical" evidence="7">
    <location>
        <begin position="6"/>
        <end position="24"/>
    </location>
</feature>
<dbReference type="GO" id="GO:0006154">
    <property type="term" value="P:adenosine catabolic process"/>
    <property type="evidence" value="ECO:0007669"/>
    <property type="project" value="TreeGrafter"/>
</dbReference>
<accession>A0A2P8G274</accession>
<keyword evidence="7" id="KW-1133">Transmembrane helix</keyword>
<evidence type="ECO:0000313" key="9">
    <source>
        <dbReference type="EMBL" id="PSL28084.1"/>
    </source>
</evidence>
<keyword evidence="7" id="KW-0812">Transmembrane</keyword>
<comment type="caution">
    <text evidence="9">The sequence shown here is derived from an EMBL/GenBank/DDBJ whole genome shotgun (WGS) entry which is preliminary data.</text>
</comment>
<comment type="similarity">
    <text evidence="2">Belongs to the metallo-dependent hydrolases superfamily. Adenosine and AMP deaminases family.</text>
</comment>
<keyword evidence="6" id="KW-0862">Zinc</keyword>
<dbReference type="GO" id="GO:0043103">
    <property type="term" value="P:hypoxanthine salvage"/>
    <property type="evidence" value="ECO:0007669"/>
    <property type="project" value="TreeGrafter"/>
</dbReference>
<keyword evidence="5" id="KW-0378">Hydrolase</keyword>
<dbReference type="PANTHER" id="PTHR11409">
    <property type="entry name" value="ADENOSINE DEAMINASE"/>
    <property type="match status" value="1"/>
</dbReference>
<dbReference type="GO" id="GO:0046872">
    <property type="term" value="F:metal ion binding"/>
    <property type="evidence" value="ECO:0007669"/>
    <property type="project" value="UniProtKB-KW"/>
</dbReference>
<gene>
    <name evidence="9" type="ORF">CLV42_1083</name>
</gene>
<proteinExistence type="inferred from homology"/>
<reference evidence="9 10" key="1">
    <citation type="submission" date="2018-03" db="EMBL/GenBank/DDBJ databases">
        <title>Genomic Encyclopedia of Archaeal and Bacterial Type Strains, Phase II (KMG-II): from individual species to whole genera.</title>
        <authorList>
            <person name="Goeker M."/>
        </authorList>
    </citation>
    <scope>NUCLEOTIDE SEQUENCE [LARGE SCALE GENOMIC DNA]</scope>
    <source>
        <strain evidence="9 10">DSM 18107</strain>
    </source>
</reference>
<dbReference type="GO" id="GO:0004000">
    <property type="term" value="F:adenosine deaminase activity"/>
    <property type="evidence" value="ECO:0007669"/>
    <property type="project" value="UniProtKB-ARBA"/>
</dbReference>